<sequence>MAPGWTCVAALLIILVISCEAGRDFYKILGVPRDASVNQIKKAYRRLAKEYHPDKNKDDPHAEDKFKDLGAAYEVLVDDEKRQKYDRCGEECVAKEDGFGGMDPFASFFGDFGFGFGGGGGSREREVPRGGDVTMDMHVTLEELYVGNFVEMVRNKPVMRAASGTRRCNCRQEMVTRQLGPGRFQMTQQQVCDECPNVKLVNEERTLEFEIEPGMVDGQEHRFVGEGEPHIDGDPGDLIIRIKTQPHSRFERRGDDLYTNVTLSLQEALLGFQLDIPHLDNHNVHIVREKPTWPGARIRKKGEGMPNYDNNNLVGTLYITFDVEFPKSEFTPEEREELKKILKQESIGKVYNGLRGY</sequence>
<dbReference type="PRINTS" id="PR00625">
    <property type="entry name" value="JDOMAIN"/>
</dbReference>
<dbReference type="InterPro" id="IPR051736">
    <property type="entry name" value="DnaJ-B11-like"/>
</dbReference>
<dbReference type="Gene3D" id="2.60.260.20">
    <property type="entry name" value="Urease metallochaperone UreE, N-terminal domain"/>
    <property type="match status" value="2"/>
</dbReference>
<dbReference type="Proteomes" id="UP001487740">
    <property type="component" value="Unassembled WGS sequence"/>
</dbReference>
<dbReference type="GO" id="GO:0051082">
    <property type="term" value="F:unfolded protein binding"/>
    <property type="evidence" value="ECO:0007669"/>
    <property type="project" value="InterPro"/>
</dbReference>
<protein>
    <recommendedName>
        <fullName evidence="4">J domain-containing protein</fullName>
    </recommendedName>
</protein>
<dbReference type="PROSITE" id="PS50076">
    <property type="entry name" value="DNAJ_2"/>
    <property type="match status" value="1"/>
</dbReference>
<dbReference type="Pfam" id="PF00226">
    <property type="entry name" value="DnaJ"/>
    <property type="match status" value="1"/>
</dbReference>
<dbReference type="InterPro" id="IPR002939">
    <property type="entry name" value="DnaJ_C"/>
</dbReference>
<dbReference type="InterPro" id="IPR036869">
    <property type="entry name" value="J_dom_sf"/>
</dbReference>
<dbReference type="GO" id="GO:0005783">
    <property type="term" value="C:endoplasmic reticulum"/>
    <property type="evidence" value="ECO:0007669"/>
    <property type="project" value="TreeGrafter"/>
</dbReference>
<evidence type="ECO:0000256" key="1">
    <source>
        <dbReference type="ARBA" id="ARBA00022729"/>
    </source>
</evidence>
<comment type="caution">
    <text evidence="5">The sequence shown here is derived from an EMBL/GenBank/DDBJ whole genome shotgun (WGS) entry which is preliminary data.</text>
</comment>
<dbReference type="Gene3D" id="1.10.287.110">
    <property type="entry name" value="DnaJ domain"/>
    <property type="match status" value="1"/>
</dbReference>
<reference evidence="5 6" key="1">
    <citation type="submission" date="2023-03" db="EMBL/GenBank/DDBJ databases">
        <title>High-quality genome of Scylla paramamosain provides insights in environmental adaptation.</title>
        <authorList>
            <person name="Zhang L."/>
        </authorList>
    </citation>
    <scope>NUCLEOTIDE SEQUENCE [LARGE SCALE GENOMIC DNA]</scope>
    <source>
        <strain evidence="5">LZ_2023a</strain>
        <tissue evidence="5">Muscle</tissue>
    </source>
</reference>
<feature type="signal peptide" evidence="3">
    <location>
        <begin position="1"/>
        <end position="21"/>
    </location>
</feature>
<dbReference type="SUPFAM" id="SSF46565">
    <property type="entry name" value="Chaperone J-domain"/>
    <property type="match status" value="1"/>
</dbReference>
<dbReference type="GO" id="GO:0006457">
    <property type="term" value="P:protein folding"/>
    <property type="evidence" value="ECO:0007669"/>
    <property type="project" value="InterPro"/>
</dbReference>
<dbReference type="InterPro" id="IPR008971">
    <property type="entry name" value="HSP40/DnaJ_pept-bd"/>
</dbReference>
<dbReference type="InterPro" id="IPR018253">
    <property type="entry name" value="DnaJ_domain_CS"/>
</dbReference>
<evidence type="ECO:0000256" key="3">
    <source>
        <dbReference type="SAM" id="SignalP"/>
    </source>
</evidence>
<dbReference type="AlphaFoldDB" id="A0AAW0UNJ9"/>
<dbReference type="PANTHER" id="PTHR44298:SF1">
    <property type="entry name" value="DNAJ HOMOLOG SUBFAMILY B MEMBER 11"/>
    <property type="match status" value="1"/>
</dbReference>
<dbReference type="EMBL" id="JARAKH010000009">
    <property type="protein sequence ID" value="KAK8401416.1"/>
    <property type="molecule type" value="Genomic_DNA"/>
</dbReference>
<proteinExistence type="predicted"/>
<name>A0AAW0UNJ9_SCYPA</name>
<keyword evidence="6" id="KW-1185">Reference proteome</keyword>
<dbReference type="InterPro" id="IPR001623">
    <property type="entry name" value="DnaJ_domain"/>
</dbReference>
<keyword evidence="1 3" id="KW-0732">Signal</keyword>
<gene>
    <name evidence="5" type="ORF">O3P69_002887</name>
</gene>
<feature type="chain" id="PRO_5043923256" description="J domain-containing protein" evidence="3">
    <location>
        <begin position="22"/>
        <end position="357"/>
    </location>
</feature>
<evidence type="ECO:0000313" key="5">
    <source>
        <dbReference type="EMBL" id="KAK8401416.1"/>
    </source>
</evidence>
<dbReference type="CDD" id="cd10747">
    <property type="entry name" value="DnaJ_C"/>
    <property type="match status" value="1"/>
</dbReference>
<dbReference type="CDD" id="cd06257">
    <property type="entry name" value="DnaJ"/>
    <property type="match status" value="1"/>
</dbReference>
<organism evidence="5 6">
    <name type="scientific">Scylla paramamosain</name>
    <name type="common">Mud crab</name>
    <dbReference type="NCBI Taxonomy" id="85552"/>
    <lineage>
        <taxon>Eukaryota</taxon>
        <taxon>Metazoa</taxon>
        <taxon>Ecdysozoa</taxon>
        <taxon>Arthropoda</taxon>
        <taxon>Crustacea</taxon>
        <taxon>Multicrustacea</taxon>
        <taxon>Malacostraca</taxon>
        <taxon>Eumalacostraca</taxon>
        <taxon>Eucarida</taxon>
        <taxon>Decapoda</taxon>
        <taxon>Pleocyemata</taxon>
        <taxon>Brachyura</taxon>
        <taxon>Eubrachyura</taxon>
        <taxon>Portunoidea</taxon>
        <taxon>Portunidae</taxon>
        <taxon>Portuninae</taxon>
        <taxon>Scylla</taxon>
    </lineage>
</organism>
<evidence type="ECO:0000259" key="4">
    <source>
        <dbReference type="PROSITE" id="PS50076"/>
    </source>
</evidence>
<dbReference type="FunFam" id="1.10.287.110:FF:000040">
    <property type="entry name" value="dnaJ homolog subfamily B member 11"/>
    <property type="match status" value="1"/>
</dbReference>
<dbReference type="SUPFAM" id="SSF49493">
    <property type="entry name" value="HSP40/DnaJ peptide-binding domain"/>
    <property type="match status" value="2"/>
</dbReference>
<dbReference type="FunFam" id="2.60.260.20:FF:000013">
    <property type="entry name" value="DnaJ subfamily B member 11"/>
    <property type="match status" value="1"/>
</dbReference>
<dbReference type="PROSITE" id="PS00636">
    <property type="entry name" value="DNAJ_1"/>
    <property type="match status" value="1"/>
</dbReference>
<dbReference type="PANTHER" id="PTHR44298">
    <property type="entry name" value="DNAJ HOMOLOG SUBFAMILY B MEMBER 11"/>
    <property type="match status" value="1"/>
</dbReference>
<dbReference type="GO" id="GO:0051787">
    <property type="term" value="F:misfolded protein binding"/>
    <property type="evidence" value="ECO:0007669"/>
    <property type="project" value="TreeGrafter"/>
</dbReference>
<feature type="domain" description="J" evidence="4">
    <location>
        <begin position="24"/>
        <end position="89"/>
    </location>
</feature>
<evidence type="ECO:0000313" key="6">
    <source>
        <dbReference type="Proteomes" id="UP001487740"/>
    </source>
</evidence>
<keyword evidence="2" id="KW-0325">Glycoprotein</keyword>
<evidence type="ECO:0000256" key="2">
    <source>
        <dbReference type="ARBA" id="ARBA00023180"/>
    </source>
</evidence>
<accession>A0AAW0UNJ9</accession>
<dbReference type="Pfam" id="PF01556">
    <property type="entry name" value="DnaJ_C"/>
    <property type="match status" value="1"/>
</dbReference>
<dbReference type="SMART" id="SM00271">
    <property type="entry name" value="DnaJ"/>
    <property type="match status" value="1"/>
</dbReference>